<comment type="similarity">
    <text evidence="1">Belongs to the FAM50 family.</text>
</comment>
<dbReference type="GO" id="GO:0005634">
    <property type="term" value="C:nucleus"/>
    <property type="evidence" value="ECO:0007669"/>
    <property type="project" value="InterPro"/>
</dbReference>
<evidence type="ECO:0000256" key="2">
    <source>
        <dbReference type="ARBA" id="ARBA00016617"/>
    </source>
</evidence>
<organism evidence="5 6">
    <name type="scientific">Chrysodeixis includens</name>
    <name type="common">Soybean looper</name>
    <name type="synonym">Pseudoplusia includens</name>
    <dbReference type="NCBI Taxonomy" id="689277"/>
    <lineage>
        <taxon>Eukaryota</taxon>
        <taxon>Metazoa</taxon>
        <taxon>Ecdysozoa</taxon>
        <taxon>Arthropoda</taxon>
        <taxon>Hexapoda</taxon>
        <taxon>Insecta</taxon>
        <taxon>Pterygota</taxon>
        <taxon>Neoptera</taxon>
        <taxon>Endopterygota</taxon>
        <taxon>Lepidoptera</taxon>
        <taxon>Glossata</taxon>
        <taxon>Ditrysia</taxon>
        <taxon>Noctuoidea</taxon>
        <taxon>Noctuidae</taxon>
        <taxon>Plusiinae</taxon>
        <taxon>Chrysodeixis</taxon>
    </lineage>
</organism>
<dbReference type="AlphaFoldDB" id="A0A9N8KS05"/>
<keyword evidence="6" id="KW-1185">Reference proteome</keyword>
<protein>
    <recommendedName>
        <fullName evidence="2">Protein FAM50 homolog</fullName>
    </recommendedName>
</protein>
<feature type="domain" description="FAM50A/XAP5 C-terminal" evidence="4">
    <location>
        <begin position="205"/>
        <end position="344"/>
    </location>
</feature>
<evidence type="ECO:0000313" key="5">
    <source>
        <dbReference type="EMBL" id="CAD0198978.1"/>
    </source>
</evidence>
<evidence type="ECO:0000256" key="3">
    <source>
        <dbReference type="SAM" id="MobiDB-lite"/>
    </source>
</evidence>
<evidence type="ECO:0000313" key="6">
    <source>
        <dbReference type="Proteomes" id="UP001154114"/>
    </source>
</evidence>
<feature type="compositionally biased region" description="Acidic residues" evidence="3">
    <location>
        <begin position="123"/>
        <end position="140"/>
    </location>
</feature>
<feature type="compositionally biased region" description="Basic and acidic residues" evidence="3">
    <location>
        <begin position="141"/>
        <end position="159"/>
    </location>
</feature>
<dbReference type="InterPro" id="IPR048337">
    <property type="entry name" value="FAM50A/XAP5_C"/>
</dbReference>
<dbReference type="PANTHER" id="PTHR12722:SF0">
    <property type="entry name" value="PROTEIN FAM50A"/>
    <property type="match status" value="1"/>
</dbReference>
<dbReference type="InterPro" id="IPR007005">
    <property type="entry name" value="XAP5"/>
</dbReference>
<gene>
    <name evidence="5" type="ORF">CINC_LOCUS13249</name>
</gene>
<sequence length="348" mass="41008">MAHYKGAASEAGRAMHLMKKREKAQQEIELRKKKIEEDLKMVNIENKFATHYDAVEQQLKSSTIGLVTLDEMKAKQEHIVREREKKLAQKKAEKEKERQKEIEAKQAQKNKQKRQIQALSFDMNEEEEEEEAQEDSEDSSADEKPPLEDKSWRDKEEPLYKKIKKNPDVDTSFLPDREREEADLKLREELRLEWVMTQASLKDEPITVTFSYWDGSGHRRNVTLKKGNSIYQFLQRCLDTLRPEFSELKTVSADQLMYVKEDLILPHHYTFYDFIVTKARGKSGPLFQFDASDDVRLVNDATQEKQDSHAGKVLLRSWYERNKHIFPASRWEPYDPTKTYSKYTIKGK</sequence>
<evidence type="ECO:0000256" key="1">
    <source>
        <dbReference type="ARBA" id="ARBA00009980"/>
    </source>
</evidence>
<name>A0A9N8KS05_CHRIL</name>
<accession>A0A9N8KS05</accession>
<feature type="compositionally biased region" description="Basic and acidic residues" evidence="3">
    <location>
        <begin position="76"/>
        <end position="106"/>
    </location>
</feature>
<dbReference type="GO" id="GO:0006325">
    <property type="term" value="P:chromatin organization"/>
    <property type="evidence" value="ECO:0007669"/>
    <property type="project" value="TreeGrafter"/>
</dbReference>
<proteinExistence type="inferred from homology"/>
<evidence type="ECO:0000259" key="4">
    <source>
        <dbReference type="Pfam" id="PF04921"/>
    </source>
</evidence>
<reference evidence="5" key="1">
    <citation type="submission" date="2021-12" db="EMBL/GenBank/DDBJ databases">
        <authorList>
            <person name="King R."/>
        </authorList>
    </citation>
    <scope>NUCLEOTIDE SEQUENCE</scope>
</reference>
<dbReference type="Proteomes" id="UP001154114">
    <property type="component" value="Chromosome 9"/>
</dbReference>
<feature type="region of interest" description="Disordered" evidence="3">
    <location>
        <begin position="1"/>
        <end position="25"/>
    </location>
</feature>
<dbReference type="OrthoDB" id="1562195at2759"/>
<dbReference type="PANTHER" id="PTHR12722">
    <property type="entry name" value="XAP-5 PROTEIN-RELATED"/>
    <property type="match status" value="1"/>
</dbReference>
<dbReference type="Pfam" id="PF04921">
    <property type="entry name" value="XAP5"/>
    <property type="match status" value="1"/>
</dbReference>
<dbReference type="EMBL" id="LR824012">
    <property type="protein sequence ID" value="CAD0198978.1"/>
    <property type="molecule type" value="Genomic_DNA"/>
</dbReference>
<feature type="region of interest" description="Disordered" evidence="3">
    <location>
        <begin position="76"/>
        <end position="159"/>
    </location>
</feature>